<gene>
    <name evidence="1" type="ORF">C8046_14770</name>
</gene>
<proteinExistence type="predicted"/>
<organism evidence="1 2">
    <name type="scientific">Serinibacter arcticus</name>
    <dbReference type="NCBI Taxonomy" id="1655435"/>
    <lineage>
        <taxon>Bacteria</taxon>
        <taxon>Bacillati</taxon>
        <taxon>Actinomycetota</taxon>
        <taxon>Actinomycetes</taxon>
        <taxon>Micrococcales</taxon>
        <taxon>Beutenbergiaceae</taxon>
        <taxon>Serinibacter</taxon>
    </lineage>
</organism>
<dbReference type="EMBL" id="PYHR01000002">
    <property type="protein sequence ID" value="PWD51723.1"/>
    <property type="molecule type" value="Genomic_DNA"/>
</dbReference>
<dbReference type="Proteomes" id="UP000245166">
    <property type="component" value="Unassembled WGS sequence"/>
</dbReference>
<dbReference type="OrthoDB" id="3828153at2"/>
<accession>A0A2U1ZXR0</accession>
<name>A0A2U1ZXR0_9MICO</name>
<protein>
    <submittedName>
        <fullName evidence="1">Uncharacterized protein</fullName>
    </submittedName>
</protein>
<evidence type="ECO:0000313" key="1">
    <source>
        <dbReference type="EMBL" id="PWD51723.1"/>
    </source>
</evidence>
<reference evidence="1 2" key="1">
    <citation type="submission" date="2018-03" db="EMBL/GenBank/DDBJ databases">
        <title>Genome assembly of novel Miniimonas species PCH200.</title>
        <authorList>
            <person name="Thakur V."/>
            <person name="Kumar V."/>
            <person name="Singh D."/>
        </authorList>
    </citation>
    <scope>NUCLEOTIDE SEQUENCE [LARGE SCALE GENOMIC DNA]</scope>
    <source>
        <strain evidence="1 2">PCH200</strain>
    </source>
</reference>
<keyword evidence="2" id="KW-1185">Reference proteome</keyword>
<sequence length="215" mass="22945">MGFFTSRANRAAAAQDAAVAAQDAAIVDFWAWWGDGGAAATAHAFDSRGKDVEALQRVGEELGARARAIGLGFESGEGRAARHVLVLTPEGAADAADVADRWLAAAPPADDAFEFDNRRRAAADPTTVGIDYDGHRFDLVDLVMLAQPDGTKVHVAVWHPAFADVERPVAGNVAFLMLDALLGERAVEERIGAIRFDLDPADRGRPFVELRDLIA</sequence>
<comment type="caution">
    <text evidence="1">The sequence shown here is derived from an EMBL/GenBank/DDBJ whole genome shotgun (WGS) entry which is preliminary data.</text>
</comment>
<evidence type="ECO:0000313" key="2">
    <source>
        <dbReference type="Proteomes" id="UP000245166"/>
    </source>
</evidence>
<dbReference type="RefSeq" id="WP_109230103.1">
    <property type="nucleotide sequence ID" value="NZ_PYHR01000002.1"/>
</dbReference>
<dbReference type="AlphaFoldDB" id="A0A2U1ZXR0"/>